<dbReference type="AlphaFoldDB" id="A0AAN0WAN9"/>
<dbReference type="EMBL" id="CP010525">
    <property type="protein sequence ID" value="AJO21346.1"/>
    <property type="molecule type" value="Genomic_DNA"/>
</dbReference>
<dbReference type="FunFam" id="3.40.605.10:FF:000026">
    <property type="entry name" value="Aldehyde dehydrogenase, putative"/>
    <property type="match status" value="1"/>
</dbReference>
<comment type="similarity">
    <text evidence="1">Belongs to the aldehyde dehydrogenase family.</text>
</comment>
<dbReference type="Gene3D" id="3.40.605.10">
    <property type="entry name" value="Aldehyde Dehydrogenase, Chain A, domain 1"/>
    <property type="match status" value="1"/>
</dbReference>
<keyword evidence="5" id="KW-1185">Reference proteome</keyword>
<keyword evidence="2" id="KW-0560">Oxidoreductase</keyword>
<dbReference type="InterPro" id="IPR050740">
    <property type="entry name" value="Aldehyde_DH_Superfamily"/>
</dbReference>
<dbReference type="Pfam" id="PF00171">
    <property type="entry name" value="Aldedh"/>
    <property type="match status" value="1"/>
</dbReference>
<evidence type="ECO:0000256" key="2">
    <source>
        <dbReference type="ARBA" id="ARBA00023002"/>
    </source>
</evidence>
<evidence type="ECO:0000259" key="3">
    <source>
        <dbReference type="Pfam" id="PF00171"/>
    </source>
</evidence>
<dbReference type="InterPro" id="IPR015590">
    <property type="entry name" value="Aldehyde_DH_dom"/>
</dbReference>
<dbReference type="InterPro" id="IPR016162">
    <property type="entry name" value="Ald_DH_N"/>
</dbReference>
<dbReference type="GO" id="GO:0009450">
    <property type="term" value="P:gamma-aminobutyric acid catabolic process"/>
    <property type="evidence" value="ECO:0007669"/>
    <property type="project" value="TreeGrafter"/>
</dbReference>
<dbReference type="InterPro" id="IPR016163">
    <property type="entry name" value="Ald_DH_C"/>
</dbReference>
<name>A0AAN0WAN9_HEYCO</name>
<dbReference type="RefSeq" id="WP_035183408.1">
    <property type="nucleotide sequence ID" value="NZ_CP011939.1"/>
</dbReference>
<protein>
    <submittedName>
        <fullName evidence="4">Aldehyde dehydrogenase</fullName>
    </submittedName>
</protein>
<dbReference type="Gene3D" id="3.40.309.10">
    <property type="entry name" value="Aldehyde Dehydrogenase, Chain A, domain 2"/>
    <property type="match status" value="1"/>
</dbReference>
<dbReference type="InterPro" id="IPR016161">
    <property type="entry name" value="Ald_DH/histidinol_DH"/>
</dbReference>
<evidence type="ECO:0000313" key="5">
    <source>
        <dbReference type="Proteomes" id="UP000032024"/>
    </source>
</evidence>
<feature type="domain" description="Aldehyde dehydrogenase" evidence="3">
    <location>
        <begin position="1"/>
        <end position="76"/>
    </location>
</feature>
<sequence length="81" mass="8974">MIEKANRTRYGLAAYCYTNDLGRGLRMMNELEYGIVGINDAAPVTVQGPFGGYKESGIGREGGKSGILEYLEEKYVSIRMM</sequence>
<dbReference type="SUPFAM" id="SSF53720">
    <property type="entry name" value="ALDH-like"/>
    <property type="match status" value="1"/>
</dbReference>
<organism evidence="4 5">
    <name type="scientific">Heyndrickxia coagulans</name>
    <name type="common">Weizmannia coagulans</name>
    <dbReference type="NCBI Taxonomy" id="1398"/>
    <lineage>
        <taxon>Bacteria</taxon>
        <taxon>Bacillati</taxon>
        <taxon>Bacillota</taxon>
        <taxon>Bacilli</taxon>
        <taxon>Bacillales</taxon>
        <taxon>Bacillaceae</taxon>
        <taxon>Heyndrickxia</taxon>
    </lineage>
</organism>
<dbReference type="PANTHER" id="PTHR43353">
    <property type="entry name" value="SUCCINATE-SEMIALDEHYDE DEHYDROGENASE, MITOCHONDRIAL"/>
    <property type="match status" value="1"/>
</dbReference>
<dbReference type="GO" id="GO:0004777">
    <property type="term" value="F:succinate-semialdehyde dehydrogenase (NAD+) activity"/>
    <property type="evidence" value="ECO:0007669"/>
    <property type="project" value="TreeGrafter"/>
</dbReference>
<proteinExistence type="inferred from homology"/>
<dbReference type="Proteomes" id="UP000032024">
    <property type="component" value="Chromosome"/>
</dbReference>
<evidence type="ECO:0000256" key="1">
    <source>
        <dbReference type="ARBA" id="ARBA00009986"/>
    </source>
</evidence>
<dbReference type="PANTHER" id="PTHR43353:SF5">
    <property type="entry name" value="SUCCINATE-SEMIALDEHYDE DEHYDROGENASE, MITOCHONDRIAL"/>
    <property type="match status" value="1"/>
</dbReference>
<evidence type="ECO:0000313" key="4">
    <source>
        <dbReference type="EMBL" id="AJO21346.1"/>
    </source>
</evidence>
<accession>A0AAN0WAN9</accession>
<gene>
    <name evidence="4" type="ORF">SB48_HM08orf00846</name>
</gene>
<reference evidence="5" key="1">
    <citation type="submission" date="2015-01" db="EMBL/GenBank/DDBJ databases">
        <title>Comparative genome analysis of Bacillus coagulans HM-08, Clostridium butyricum HM-68, Bacillus subtilis HM-66 and Bacillus paralicheniformis BL-09.</title>
        <authorList>
            <person name="Zhang H."/>
        </authorList>
    </citation>
    <scope>NUCLEOTIDE SEQUENCE [LARGE SCALE GENOMIC DNA]</scope>
    <source>
        <strain evidence="5">HM-08</strain>
    </source>
</reference>